<gene>
    <name evidence="1" type="ORF">OFUS_LOCUS15285</name>
</gene>
<evidence type="ECO:0000313" key="2">
    <source>
        <dbReference type="Proteomes" id="UP000749559"/>
    </source>
</evidence>
<proteinExistence type="predicted"/>
<name>A0A8S4P6Z2_OWEFU</name>
<dbReference type="Proteomes" id="UP000749559">
    <property type="component" value="Unassembled WGS sequence"/>
</dbReference>
<accession>A0A8S4P6Z2</accession>
<organism evidence="1 2">
    <name type="scientific">Owenia fusiformis</name>
    <name type="common">Polychaete worm</name>
    <dbReference type="NCBI Taxonomy" id="6347"/>
    <lineage>
        <taxon>Eukaryota</taxon>
        <taxon>Metazoa</taxon>
        <taxon>Spiralia</taxon>
        <taxon>Lophotrochozoa</taxon>
        <taxon>Annelida</taxon>
        <taxon>Polychaeta</taxon>
        <taxon>Sedentaria</taxon>
        <taxon>Canalipalpata</taxon>
        <taxon>Sabellida</taxon>
        <taxon>Oweniida</taxon>
        <taxon>Oweniidae</taxon>
        <taxon>Owenia</taxon>
    </lineage>
</organism>
<comment type="caution">
    <text evidence="1">The sequence shown here is derived from an EMBL/GenBank/DDBJ whole genome shotgun (WGS) entry which is preliminary data.</text>
</comment>
<dbReference type="AlphaFoldDB" id="A0A8S4P6Z2"/>
<evidence type="ECO:0000313" key="1">
    <source>
        <dbReference type="EMBL" id="CAH1790022.1"/>
    </source>
</evidence>
<protein>
    <submittedName>
        <fullName evidence="1">Uncharacterized protein</fullName>
    </submittedName>
</protein>
<sequence>MAELPDGMPNISDEQLQKLMDQLKEMTEEAEAGGSIPGGTPPPIGRSTYGVMGYDNMYLFFTAIVIPAAVIGNHGGVTYGGVSVVKFLNNLLLGNEIKCINGNDLVHMLTWFTF</sequence>
<dbReference type="EMBL" id="CAIIXF020000007">
    <property type="protein sequence ID" value="CAH1790022.1"/>
    <property type="molecule type" value="Genomic_DNA"/>
</dbReference>
<reference evidence="1" key="1">
    <citation type="submission" date="2022-03" db="EMBL/GenBank/DDBJ databases">
        <authorList>
            <person name="Martin C."/>
        </authorList>
    </citation>
    <scope>NUCLEOTIDE SEQUENCE</scope>
</reference>
<keyword evidence="2" id="KW-1185">Reference proteome</keyword>